<feature type="domain" description="Transposase Tc1-like" evidence="1">
    <location>
        <begin position="66"/>
        <end position="135"/>
    </location>
</feature>
<dbReference type="GO" id="GO:0006313">
    <property type="term" value="P:DNA transposition"/>
    <property type="evidence" value="ECO:0007669"/>
    <property type="project" value="InterPro"/>
</dbReference>
<comment type="caution">
    <text evidence="3">The sequence shown here is derived from an EMBL/GenBank/DDBJ whole genome shotgun (WGS) entry which is preliminary data.</text>
</comment>
<evidence type="ECO:0000259" key="1">
    <source>
        <dbReference type="Pfam" id="PF01498"/>
    </source>
</evidence>
<dbReference type="GO" id="GO:0015074">
    <property type="term" value="P:DNA integration"/>
    <property type="evidence" value="ECO:0007669"/>
    <property type="project" value="InterPro"/>
</dbReference>
<dbReference type="EMBL" id="CAJNOL010002350">
    <property type="protein sequence ID" value="CAF1491373.1"/>
    <property type="molecule type" value="Genomic_DNA"/>
</dbReference>
<dbReference type="SUPFAM" id="SSF46689">
    <property type="entry name" value="Homeodomain-like"/>
    <property type="match status" value="1"/>
</dbReference>
<dbReference type="GO" id="GO:0003677">
    <property type="term" value="F:DNA binding"/>
    <property type="evidence" value="ECO:0007669"/>
    <property type="project" value="InterPro"/>
</dbReference>
<reference evidence="3" key="1">
    <citation type="submission" date="2021-02" db="EMBL/GenBank/DDBJ databases">
        <authorList>
            <person name="Nowell W R."/>
        </authorList>
    </citation>
    <scope>NUCLEOTIDE SEQUENCE</scope>
</reference>
<dbReference type="Pfam" id="PF01498">
    <property type="entry name" value="HTH_Tnp_Tc3_2"/>
    <property type="match status" value="1"/>
</dbReference>
<dbReference type="Proteomes" id="UP000663870">
    <property type="component" value="Unassembled WGS sequence"/>
</dbReference>
<sequence>MTNLSNAQISILHYWNNGIRSAYFIHCETKIPLSTVKYNIKKLKETKSLKHRGGNGRPRAIRNAGRRAIAQYIRRDNETTLKEIKEKLSKTHQRSVSLSTISRHLREHGYRSVLPINTPMLTAEQEQHRVEWAKSIKLTIGIVQYLQTNHPFNCLEIRFDDGPKIPKVK</sequence>
<proteinExistence type="predicted"/>
<dbReference type="EMBL" id="CAJNOH010001401">
    <property type="protein sequence ID" value="CAF1213410.1"/>
    <property type="molecule type" value="Genomic_DNA"/>
</dbReference>
<evidence type="ECO:0000313" key="2">
    <source>
        <dbReference type="EMBL" id="CAF1213410.1"/>
    </source>
</evidence>
<dbReference type="InterPro" id="IPR002492">
    <property type="entry name" value="Transposase_Tc1-like"/>
</dbReference>
<keyword evidence="4" id="KW-1185">Reference proteome</keyword>
<dbReference type="InterPro" id="IPR009057">
    <property type="entry name" value="Homeodomain-like_sf"/>
</dbReference>
<protein>
    <recommendedName>
        <fullName evidence="1">Transposase Tc1-like domain-containing protein</fullName>
    </recommendedName>
</protein>
<dbReference type="Proteomes" id="UP000663854">
    <property type="component" value="Unassembled WGS sequence"/>
</dbReference>
<name>A0A815SK89_9BILA</name>
<dbReference type="AlphaFoldDB" id="A0A815SK89"/>
<gene>
    <name evidence="3" type="ORF">JXQ802_LOCUS39882</name>
    <name evidence="2" type="ORF">PYM288_LOCUS25496</name>
</gene>
<accession>A0A815SK89</accession>
<evidence type="ECO:0000313" key="3">
    <source>
        <dbReference type="EMBL" id="CAF1491373.1"/>
    </source>
</evidence>
<evidence type="ECO:0000313" key="4">
    <source>
        <dbReference type="Proteomes" id="UP000663870"/>
    </source>
</evidence>
<organism evidence="3 4">
    <name type="scientific">Rotaria sordida</name>
    <dbReference type="NCBI Taxonomy" id="392033"/>
    <lineage>
        <taxon>Eukaryota</taxon>
        <taxon>Metazoa</taxon>
        <taxon>Spiralia</taxon>
        <taxon>Gnathifera</taxon>
        <taxon>Rotifera</taxon>
        <taxon>Eurotatoria</taxon>
        <taxon>Bdelloidea</taxon>
        <taxon>Philodinida</taxon>
        <taxon>Philodinidae</taxon>
        <taxon>Rotaria</taxon>
    </lineage>
</organism>